<evidence type="ECO:0000313" key="2">
    <source>
        <dbReference type="EMBL" id="GAA5104256.1"/>
    </source>
</evidence>
<dbReference type="Pfam" id="PF06796">
    <property type="entry name" value="NapE"/>
    <property type="match status" value="1"/>
</dbReference>
<keyword evidence="1" id="KW-0812">Transmembrane</keyword>
<dbReference type="RefSeq" id="WP_077926871.1">
    <property type="nucleotide sequence ID" value="NZ_BAABKE010000011.1"/>
</dbReference>
<feature type="transmembrane region" description="Helical" evidence="1">
    <location>
        <begin position="20"/>
        <end position="43"/>
    </location>
</feature>
<dbReference type="InterPro" id="IPR010649">
    <property type="entry name" value="NapE_TorE"/>
</dbReference>
<dbReference type="EMBL" id="BAABKE010000011">
    <property type="protein sequence ID" value="GAA5104256.1"/>
    <property type="molecule type" value="Genomic_DNA"/>
</dbReference>
<organism evidence="2 3">
    <name type="scientific">Wohlfahrtiimonas larvae</name>
    <dbReference type="NCBI Taxonomy" id="1157986"/>
    <lineage>
        <taxon>Bacteria</taxon>
        <taxon>Pseudomonadati</taxon>
        <taxon>Pseudomonadota</taxon>
        <taxon>Gammaproteobacteria</taxon>
        <taxon>Cardiobacteriales</taxon>
        <taxon>Ignatzschineriaceae</taxon>
        <taxon>Wohlfahrtiimonas</taxon>
    </lineage>
</organism>
<evidence type="ECO:0000256" key="1">
    <source>
        <dbReference type="SAM" id="Phobius"/>
    </source>
</evidence>
<keyword evidence="3" id="KW-1185">Reference proteome</keyword>
<protein>
    <recommendedName>
        <fullName evidence="4">Periplasmic nitrate reductase, NapE protein</fullName>
    </recommendedName>
</protein>
<proteinExistence type="predicted"/>
<evidence type="ECO:0000313" key="3">
    <source>
        <dbReference type="Proteomes" id="UP001500631"/>
    </source>
</evidence>
<sequence length="52" mass="6059">MMTKVSGSDKKREWRNFLILGFIGLPIITVLLICAYGFSVWFMQLLFWGPPH</sequence>
<keyword evidence="1" id="KW-0472">Membrane</keyword>
<keyword evidence="1" id="KW-1133">Transmembrane helix</keyword>
<comment type="caution">
    <text evidence="2">The sequence shown here is derived from an EMBL/GenBank/DDBJ whole genome shotgun (WGS) entry which is preliminary data.</text>
</comment>
<dbReference type="Proteomes" id="UP001500631">
    <property type="component" value="Unassembled WGS sequence"/>
</dbReference>
<accession>A0ABP9N0B8</accession>
<evidence type="ECO:0008006" key="4">
    <source>
        <dbReference type="Google" id="ProtNLM"/>
    </source>
</evidence>
<name>A0ABP9N0B8_9GAMM</name>
<reference evidence="3" key="1">
    <citation type="journal article" date="2019" name="Int. J. Syst. Evol. Microbiol.">
        <title>The Global Catalogue of Microorganisms (GCM) 10K type strain sequencing project: providing services to taxonomists for standard genome sequencing and annotation.</title>
        <authorList>
            <consortium name="The Broad Institute Genomics Platform"/>
            <consortium name="The Broad Institute Genome Sequencing Center for Infectious Disease"/>
            <person name="Wu L."/>
            <person name="Ma J."/>
        </authorList>
    </citation>
    <scope>NUCLEOTIDE SEQUENCE [LARGE SCALE GENOMIC DNA]</scope>
    <source>
        <strain evidence="3">JCM 18424</strain>
    </source>
</reference>
<gene>
    <name evidence="2" type="ORF">GCM10023338_23690</name>
</gene>